<feature type="domain" description="HTH gntR-type" evidence="5">
    <location>
        <begin position="8"/>
        <end position="75"/>
    </location>
</feature>
<evidence type="ECO:0000259" key="5">
    <source>
        <dbReference type="PROSITE" id="PS50949"/>
    </source>
</evidence>
<dbReference type="PROSITE" id="PS50949">
    <property type="entry name" value="HTH_GNTR"/>
    <property type="match status" value="1"/>
</dbReference>
<organism evidence="6 7">
    <name type="scientific">Ancylobacter radicis</name>
    <dbReference type="NCBI Taxonomy" id="2836179"/>
    <lineage>
        <taxon>Bacteria</taxon>
        <taxon>Pseudomonadati</taxon>
        <taxon>Pseudomonadota</taxon>
        <taxon>Alphaproteobacteria</taxon>
        <taxon>Hyphomicrobiales</taxon>
        <taxon>Xanthobacteraceae</taxon>
        <taxon>Ancylobacter</taxon>
    </lineage>
</organism>
<accession>A0ABS5R5M4</accession>
<dbReference type="InterPro" id="IPR008920">
    <property type="entry name" value="TF_FadR/GntR_C"/>
</dbReference>
<dbReference type="SMART" id="SM00895">
    <property type="entry name" value="FCD"/>
    <property type="match status" value="1"/>
</dbReference>
<dbReference type="SMART" id="SM00345">
    <property type="entry name" value="HTH_GNTR"/>
    <property type="match status" value="1"/>
</dbReference>
<proteinExistence type="predicted"/>
<evidence type="ECO:0000256" key="3">
    <source>
        <dbReference type="ARBA" id="ARBA00023163"/>
    </source>
</evidence>
<dbReference type="CDD" id="cd07377">
    <property type="entry name" value="WHTH_GntR"/>
    <property type="match status" value="1"/>
</dbReference>
<dbReference type="Pfam" id="PF07729">
    <property type="entry name" value="FCD"/>
    <property type="match status" value="1"/>
</dbReference>
<dbReference type="Gene3D" id="1.10.10.10">
    <property type="entry name" value="Winged helix-like DNA-binding domain superfamily/Winged helix DNA-binding domain"/>
    <property type="match status" value="1"/>
</dbReference>
<gene>
    <name evidence="6" type="ORF">KIP89_07645</name>
</gene>
<dbReference type="InterPro" id="IPR036388">
    <property type="entry name" value="WH-like_DNA-bd_sf"/>
</dbReference>
<feature type="region of interest" description="Disordered" evidence="4">
    <location>
        <begin position="220"/>
        <end position="243"/>
    </location>
</feature>
<dbReference type="PANTHER" id="PTHR43537:SF41">
    <property type="entry name" value="TRANSCRIPTIONAL REGULATORY PROTEIN"/>
    <property type="match status" value="1"/>
</dbReference>
<reference evidence="6" key="1">
    <citation type="submission" date="2021-05" db="EMBL/GenBank/DDBJ databases">
        <authorList>
            <person name="Sun Q."/>
            <person name="Inoue M."/>
        </authorList>
    </citation>
    <scope>NUCLEOTIDE SEQUENCE</scope>
    <source>
        <strain evidence="6">VKM B-3255</strain>
    </source>
</reference>
<dbReference type="InterPro" id="IPR000524">
    <property type="entry name" value="Tscrpt_reg_HTH_GntR"/>
</dbReference>
<dbReference type="Gene3D" id="1.20.120.530">
    <property type="entry name" value="GntR ligand-binding domain-like"/>
    <property type="match status" value="1"/>
</dbReference>
<keyword evidence="3" id="KW-0804">Transcription</keyword>
<evidence type="ECO:0000313" key="6">
    <source>
        <dbReference type="EMBL" id="MBS9476976.1"/>
    </source>
</evidence>
<protein>
    <submittedName>
        <fullName evidence="6">GntR family transcriptional regulator</fullName>
    </submittedName>
</protein>
<keyword evidence="7" id="KW-1185">Reference proteome</keyword>
<evidence type="ECO:0000313" key="7">
    <source>
        <dbReference type="Proteomes" id="UP001166585"/>
    </source>
</evidence>
<evidence type="ECO:0000256" key="1">
    <source>
        <dbReference type="ARBA" id="ARBA00023015"/>
    </source>
</evidence>
<dbReference type="SUPFAM" id="SSF48008">
    <property type="entry name" value="GntR ligand-binding domain-like"/>
    <property type="match status" value="1"/>
</dbReference>
<evidence type="ECO:0000256" key="2">
    <source>
        <dbReference type="ARBA" id="ARBA00023125"/>
    </source>
</evidence>
<dbReference type="SUPFAM" id="SSF46785">
    <property type="entry name" value="Winged helix' DNA-binding domain"/>
    <property type="match status" value="1"/>
</dbReference>
<evidence type="ECO:0000256" key="4">
    <source>
        <dbReference type="SAM" id="MobiDB-lite"/>
    </source>
</evidence>
<sequence length="243" mass="26618">MMLLIKHRTLSAAILDQLRRAILDGTYPAGAQLRQDALAATFKVSRIPIREALFQLDAEGLVRIVPQKGAIVAELSADEINDVFGLRCLLEPRLLARSIPALSDEDMAALDGLQVQMVAATEACDLSRWGQLNAEFHMALYGRAGQPRSLSVVQSLLQTSDRYTRVQLSGTAGMQRAVEEHAELMALSRRGAVEPACIFLEAHIRSVHEDLLRVLERGARDETPALPSSDPSSDDDVLSRDLP</sequence>
<name>A0ABS5R5M4_9HYPH</name>
<dbReference type="InterPro" id="IPR036390">
    <property type="entry name" value="WH_DNA-bd_sf"/>
</dbReference>
<keyword evidence="1" id="KW-0805">Transcription regulation</keyword>
<dbReference type="EMBL" id="JAHCQH010000015">
    <property type="protein sequence ID" value="MBS9476976.1"/>
    <property type="molecule type" value="Genomic_DNA"/>
</dbReference>
<keyword evidence="2" id="KW-0238">DNA-binding</keyword>
<dbReference type="PANTHER" id="PTHR43537">
    <property type="entry name" value="TRANSCRIPTIONAL REGULATOR, GNTR FAMILY"/>
    <property type="match status" value="1"/>
</dbReference>
<dbReference type="InterPro" id="IPR011711">
    <property type="entry name" value="GntR_C"/>
</dbReference>
<dbReference type="Proteomes" id="UP001166585">
    <property type="component" value="Unassembled WGS sequence"/>
</dbReference>
<dbReference type="Pfam" id="PF00392">
    <property type="entry name" value="GntR"/>
    <property type="match status" value="1"/>
</dbReference>
<comment type="caution">
    <text evidence="6">The sequence shown here is derived from an EMBL/GenBank/DDBJ whole genome shotgun (WGS) entry which is preliminary data.</text>
</comment>